<sequence length="78" mass="8653">MEELLKRIVVDPKVMGGKPVIRGTRITVDLILELLASGMTPEEIAEDYKISVEDVRAALLYAAKILGREEIMIVEAKT</sequence>
<dbReference type="SUPFAM" id="SSF46689">
    <property type="entry name" value="Homeodomain-like"/>
    <property type="match status" value="1"/>
</dbReference>
<dbReference type="Proteomes" id="UP000001304">
    <property type="component" value="Chromosome"/>
</dbReference>
<dbReference type="InterPro" id="IPR007367">
    <property type="entry name" value="DUF433"/>
</dbReference>
<protein>
    <recommendedName>
        <fullName evidence="3">DUF433 domain-containing protein</fullName>
    </recommendedName>
</protein>
<reference evidence="1 2" key="1">
    <citation type="journal article" date="2010" name="Stand. Genomic Sci.">
        <title>Complete genome sequence of Ignisphaera aggregans type strain (AQ1.S1).</title>
        <authorList>
            <person name="Goker M."/>
            <person name="Held B."/>
            <person name="Lapidus A."/>
            <person name="Nolan M."/>
            <person name="Spring S."/>
            <person name="Yasawong M."/>
            <person name="Lucas S."/>
            <person name="Glavina Del Rio T."/>
            <person name="Tice H."/>
            <person name="Cheng J.F."/>
            <person name="Goodwin L."/>
            <person name="Tapia R."/>
            <person name="Pitluck S."/>
            <person name="Liolios K."/>
            <person name="Ivanova N."/>
            <person name="Mavromatis K."/>
            <person name="Mikhailova N."/>
            <person name="Pati A."/>
            <person name="Chen A."/>
            <person name="Palaniappan K."/>
            <person name="Brambilla E."/>
            <person name="Land M."/>
            <person name="Hauser L."/>
            <person name="Chang Y.J."/>
            <person name="Jeffries C.D."/>
            <person name="Brettin T."/>
            <person name="Detter J.C."/>
            <person name="Han C."/>
            <person name="Rohde M."/>
            <person name="Sikorski J."/>
            <person name="Woyke T."/>
            <person name="Bristow J."/>
            <person name="Eisen J.A."/>
            <person name="Markowitz V."/>
            <person name="Hugenholtz P."/>
            <person name="Kyrpides N.C."/>
            <person name="Klenk H.P."/>
        </authorList>
    </citation>
    <scope>NUCLEOTIDE SEQUENCE [LARGE SCALE GENOMIC DNA]</scope>
    <source>
        <strain evidence="2">DSM 17230 / JCM 13409 / AQ1.S1</strain>
    </source>
</reference>
<dbReference type="AlphaFoldDB" id="E0SRY1"/>
<dbReference type="BioCyc" id="IAGG583356:GHAH-497-MONOMER"/>
<evidence type="ECO:0000313" key="2">
    <source>
        <dbReference type="Proteomes" id="UP000001304"/>
    </source>
</evidence>
<organism evidence="1 2">
    <name type="scientific">Ignisphaera aggregans (strain DSM 17230 / JCM 13409 / AQ1.S1)</name>
    <dbReference type="NCBI Taxonomy" id="583356"/>
    <lineage>
        <taxon>Archaea</taxon>
        <taxon>Thermoproteota</taxon>
        <taxon>Thermoprotei</taxon>
        <taxon>Desulfurococcales</taxon>
        <taxon>Desulfurococcaceae</taxon>
        <taxon>Ignisphaera</taxon>
    </lineage>
</organism>
<dbReference type="PANTHER" id="PTHR34849">
    <property type="entry name" value="SSL5025 PROTEIN"/>
    <property type="match status" value="1"/>
</dbReference>
<name>E0SRY1_IGNAA</name>
<dbReference type="PANTHER" id="PTHR34849:SF3">
    <property type="entry name" value="SSR2962 PROTEIN"/>
    <property type="match status" value="1"/>
</dbReference>
<proteinExistence type="predicted"/>
<dbReference type="EMBL" id="CP002098">
    <property type="protein sequence ID" value="ADM27331.1"/>
    <property type="molecule type" value="Genomic_DNA"/>
</dbReference>
<dbReference type="KEGG" id="iag:Igag_0493"/>
<gene>
    <name evidence="1" type="ordered locus">Igag_0493</name>
</gene>
<evidence type="ECO:0000313" key="1">
    <source>
        <dbReference type="EMBL" id="ADM27331.1"/>
    </source>
</evidence>
<dbReference type="InterPro" id="IPR009057">
    <property type="entry name" value="Homeodomain-like_sf"/>
</dbReference>
<keyword evidence="2" id="KW-1185">Reference proteome</keyword>
<dbReference type="STRING" id="583356.Igag_0493"/>
<accession>E0SRY1</accession>
<dbReference type="Pfam" id="PF04255">
    <property type="entry name" value="DUF433"/>
    <property type="match status" value="1"/>
</dbReference>
<dbReference type="Gene3D" id="1.10.10.10">
    <property type="entry name" value="Winged helix-like DNA-binding domain superfamily/Winged helix DNA-binding domain"/>
    <property type="match status" value="1"/>
</dbReference>
<dbReference type="HOGENOM" id="CLU_126005_2_1_2"/>
<dbReference type="InterPro" id="IPR036388">
    <property type="entry name" value="WH-like_DNA-bd_sf"/>
</dbReference>
<evidence type="ECO:0008006" key="3">
    <source>
        <dbReference type="Google" id="ProtNLM"/>
    </source>
</evidence>